<accession>A0A6J5MXC4</accession>
<dbReference type="InterPro" id="IPR018707">
    <property type="entry name" value="LpxR"/>
</dbReference>
<sequence>MRLYTLLLAVLLTGCAKGTYDLTENNDYLNALVNTDQQYTQGLKFRYTTEDSSESYAIGQDIYTPGHKQEVVPRPGDRPYAGWLYGEYQYRQPAGHLVEDSFGAKLGVVGPWSFAEQAQNTTHEIMGIPTAKGWDSQLDNEPGIVLTAKRSIQSLPFDFFTVPADVNTTIGVNVGNVDTSLISEAILRMKTNYGDTPLYFFFGPSGRLIARDIFLDGNTFSESRKATKVPLVADLRVGIATELFGVRVTYQYVLVTQQFEESNPVNAYGSLNFGWSF</sequence>
<organism evidence="1">
    <name type="scientific">uncultured Caudovirales phage</name>
    <dbReference type="NCBI Taxonomy" id="2100421"/>
    <lineage>
        <taxon>Viruses</taxon>
        <taxon>Duplodnaviria</taxon>
        <taxon>Heunggongvirae</taxon>
        <taxon>Uroviricota</taxon>
        <taxon>Caudoviricetes</taxon>
        <taxon>Peduoviridae</taxon>
        <taxon>Maltschvirus</taxon>
        <taxon>Maltschvirus maltsch</taxon>
    </lineage>
</organism>
<dbReference type="PROSITE" id="PS51257">
    <property type="entry name" value="PROKAR_LIPOPROTEIN"/>
    <property type="match status" value="1"/>
</dbReference>
<dbReference type="EMBL" id="LR796555">
    <property type="protein sequence ID" value="CAB4151584.1"/>
    <property type="molecule type" value="Genomic_DNA"/>
</dbReference>
<dbReference type="InterPro" id="IPR037107">
    <property type="entry name" value="Put_OMP_sf"/>
</dbReference>
<proteinExistence type="predicted"/>
<gene>
    <name evidence="1" type="ORF">UFOVP591_25</name>
</gene>
<dbReference type="Gene3D" id="2.40.128.140">
    <property type="entry name" value="Outer membrane protein"/>
    <property type="match status" value="1"/>
</dbReference>
<evidence type="ECO:0000313" key="1">
    <source>
        <dbReference type="EMBL" id="CAB4151584.1"/>
    </source>
</evidence>
<reference evidence="1" key="1">
    <citation type="submission" date="2020-04" db="EMBL/GenBank/DDBJ databases">
        <authorList>
            <person name="Chiriac C."/>
            <person name="Salcher M."/>
            <person name="Ghai R."/>
            <person name="Kavagutti S V."/>
        </authorList>
    </citation>
    <scope>NUCLEOTIDE SEQUENCE</scope>
</reference>
<name>A0A6J5MXC4_9CAUD</name>
<dbReference type="Pfam" id="PF09982">
    <property type="entry name" value="LpxR"/>
    <property type="match status" value="1"/>
</dbReference>
<protein>
    <recommendedName>
        <fullName evidence="2">Lipid A deacylase LpxR family protein</fullName>
    </recommendedName>
</protein>
<evidence type="ECO:0008006" key="2">
    <source>
        <dbReference type="Google" id="ProtNLM"/>
    </source>
</evidence>